<feature type="compositionally biased region" description="Basic and acidic residues" evidence="1">
    <location>
        <begin position="146"/>
        <end position="155"/>
    </location>
</feature>
<dbReference type="Proteomes" id="UP001153269">
    <property type="component" value="Unassembled WGS sequence"/>
</dbReference>
<reference evidence="2" key="1">
    <citation type="submission" date="2020-03" db="EMBL/GenBank/DDBJ databases">
        <authorList>
            <person name="Weist P."/>
        </authorList>
    </citation>
    <scope>NUCLEOTIDE SEQUENCE</scope>
</reference>
<name>A0A9N7VLN8_PLEPL</name>
<feature type="region of interest" description="Disordered" evidence="1">
    <location>
        <begin position="109"/>
        <end position="155"/>
    </location>
</feature>
<protein>
    <submittedName>
        <fullName evidence="2">Uncharacterized protein</fullName>
    </submittedName>
</protein>
<feature type="region of interest" description="Disordered" evidence="1">
    <location>
        <begin position="1"/>
        <end position="67"/>
    </location>
</feature>
<keyword evidence="3" id="KW-1185">Reference proteome</keyword>
<feature type="region of interest" description="Disordered" evidence="1">
    <location>
        <begin position="189"/>
        <end position="215"/>
    </location>
</feature>
<organism evidence="2 3">
    <name type="scientific">Pleuronectes platessa</name>
    <name type="common">European plaice</name>
    <dbReference type="NCBI Taxonomy" id="8262"/>
    <lineage>
        <taxon>Eukaryota</taxon>
        <taxon>Metazoa</taxon>
        <taxon>Chordata</taxon>
        <taxon>Craniata</taxon>
        <taxon>Vertebrata</taxon>
        <taxon>Euteleostomi</taxon>
        <taxon>Actinopterygii</taxon>
        <taxon>Neopterygii</taxon>
        <taxon>Teleostei</taxon>
        <taxon>Neoteleostei</taxon>
        <taxon>Acanthomorphata</taxon>
        <taxon>Carangaria</taxon>
        <taxon>Pleuronectiformes</taxon>
        <taxon>Pleuronectoidei</taxon>
        <taxon>Pleuronectidae</taxon>
        <taxon>Pleuronectes</taxon>
    </lineage>
</organism>
<accession>A0A9N7VLN8</accession>
<evidence type="ECO:0000313" key="2">
    <source>
        <dbReference type="EMBL" id="CAB1453258.1"/>
    </source>
</evidence>
<evidence type="ECO:0000256" key="1">
    <source>
        <dbReference type="SAM" id="MobiDB-lite"/>
    </source>
</evidence>
<sequence length="256" mass="27433">MEGVLVESSSSRWKNPAAWSPSSRLFVSQPHPGPSTRCHIHPPPRAANTGPLSDQLPLSDPSDPPSREIMLITSHPIETTDPHIRPAAGSTTRHFVCYPQSSSYQRVEESFTSAEGGNPVVPPAGRSSAEGGNPVVPPAGRSSAGESERVGDQENVCRDVFSWSTKRESEKPRPAGTSRLQTQIRGWRDGRRRGGVLPPPSASVKPGSRLTASASDGGGGILVSWWIRGGHQTAWQRSVPGRHMGPSRQMDTLCSS</sequence>
<proteinExistence type="predicted"/>
<feature type="compositionally biased region" description="Low complexity" evidence="1">
    <location>
        <begin position="51"/>
        <end position="61"/>
    </location>
</feature>
<gene>
    <name evidence="2" type="ORF">PLEPLA_LOCUS41010</name>
</gene>
<evidence type="ECO:0000313" key="3">
    <source>
        <dbReference type="Proteomes" id="UP001153269"/>
    </source>
</evidence>
<dbReference type="EMBL" id="CADEAL010004162">
    <property type="protein sequence ID" value="CAB1453258.1"/>
    <property type="molecule type" value="Genomic_DNA"/>
</dbReference>
<feature type="region of interest" description="Disordered" evidence="1">
    <location>
        <begin position="237"/>
        <end position="256"/>
    </location>
</feature>
<dbReference type="AlphaFoldDB" id="A0A9N7VLN8"/>
<comment type="caution">
    <text evidence="2">The sequence shown here is derived from an EMBL/GenBank/DDBJ whole genome shotgun (WGS) entry which is preliminary data.</text>
</comment>